<evidence type="ECO:0000256" key="1">
    <source>
        <dbReference type="ARBA" id="ARBA00008814"/>
    </source>
</evidence>
<feature type="signal peptide" evidence="2">
    <location>
        <begin position="1"/>
        <end position="23"/>
    </location>
</feature>
<dbReference type="Gene3D" id="3.40.50.1980">
    <property type="entry name" value="Nitrogenase molybdenum iron protein domain"/>
    <property type="match status" value="2"/>
</dbReference>
<evidence type="ECO:0000313" key="4">
    <source>
        <dbReference type="EMBL" id="VYT83756.1"/>
    </source>
</evidence>
<organism evidence="4">
    <name type="scientific">Eubacterium limosum</name>
    <dbReference type="NCBI Taxonomy" id="1736"/>
    <lineage>
        <taxon>Bacteria</taxon>
        <taxon>Bacillati</taxon>
        <taxon>Bacillota</taxon>
        <taxon>Clostridia</taxon>
        <taxon>Eubacteriales</taxon>
        <taxon>Eubacteriaceae</taxon>
        <taxon>Eubacterium</taxon>
    </lineage>
</organism>
<evidence type="ECO:0000259" key="3">
    <source>
        <dbReference type="PROSITE" id="PS50983"/>
    </source>
</evidence>
<reference evidence="4" key="1">
    <citation type="submission" date="2019-11" db="EMBL/GenBank/DDBJ databases">
        <authorList>
            <person name="Feng L."/>
        </authorList>
    </citation>
    <scope>NUCLEOTIDE SEQUENCE</scope>
    <source>
        <strain evidence="4">ElimosumLFYP34</strain>
    </source>
</reference>
<feature type="chain" id="PRO_5039709520" evidence="2">
    <location>
        <begin position="24"/>
        <end position="338"/>
    </location>
</feature>
<keyword evidence="2" id="KW-0732">Signal</keyword>
<dbReference type="AlphaFoldDB" id="A0A6N3A160"/>
<comment type="similarity">
    <text evidence="1">Belongs to the bacterial solute-binding protein 8 family.</text>
</comment>
<dbReference type="PROSITE" id="PS50983">
    <property type="entry name" value="FE_B12_PBP"/>
    <property type="match status" value="1"/>
</dbReference>
<gene>
    <name evidence="4" type="primary">yclQ</name>
    <name evidence="4" type="ORF">ELLFYP34_02041</name>
</gene>
<sequence>MRSLKKQFLGIALSAVLAAGVLAGCGSAGGNDSASQNASADGHYPVTITTYDYDKQPVEMTFEKAPEKVLAVYQNAIETMLALGLEDKIVAASGLDHEVKPAYKDAFAKVNYLSEFKPSKEAATALEPDMILSWTSLFSDKNLGSMKEWQSQGVNSYNMLNSGAVSPKTLDNEYQDFENLGKIFDVEDKAGELVNAIKDAVKQTETYAQKENKSPKVLVMEDQSGQIVNYGATTLAGDMVTKLKGTLASPDASKLGEEDVVAANPEVIFAVYMDRDDQDMAAQTKDAIMNNAAFADIDAVKNNRVIPIELGQMYCSGVRTIDGIHTIANGMYPDLNLN</sequence>
<protein>
    <submittedName>
        <fullName evidence="4">Putative ABC transporter solute-binding protein YclQ</fullName>
    </submittedName>
</protein>
<dbReference type="EMBL" id="CACRTR010000003">
    <property type="protein sequence ID" value="VYT83756.1"/>
    <property type="molecule type" value="Genomic_DNA"/>
</dbReference>
<accession>A0A6N3A160</accession>
<feature type="domain" description="Fe/B12 periplasmic-binding" evidence="3">
    <location>
        <begin position="68"/>
        <end position="335"/>
    </location>
</feature>
<dbReference type="InterPro" id="IPR050902">
    <property type="entry name" value="ABC_Transporter_SBP"/>
</dbReference>
<evidence type="ECO:0000256" key="2">
    <source>
        <dbReference type="SAM" id="SignalP"/>
    </source>
</evidence>
<dbReference type="SUPFAM" id="SSF53807">
    <property type="entry name" value="Helical backbone' metal receptor"/>
    <property type="match status" value="1"/>
</dbReference>
<name>A0A6N3A160_EUBLI</name>
<dbReference type="PANTHER" id="PTHR30535">
    <property type="entry name" value="VITAMIN B12-BINDING PROTEIN"/>
    <property type="match status" value="1"/>
</dbReference>
<dbReference type="PROSITE" id="PS51257">
    <property type="entry name" value="PROKAR_LIPOPROTEIN"/>
    <property type="match status" value="1"/>
</dbReference>
<dbReference type="Pfam" id="PF01497">
    <property type="entry name" value="Peripla_BP_2"/>
    <property type="match status" value="1"/>
</dbReference>
<proteinExistence type="inferred from homology"/>
<dbReference type="PANTHER" id="PTHR30535:SF34">
    <property type="entry name" value="MOLYBDATE-BINDING PROTEIN MOLA"/>
    <property type="match status" value="1"/>
</dbReference>
<dbReference type="InterPro" id="IPR002491">
    <property type="entry name" value="ABC_transptr_periplasmic_BD"/>
</dbReference>